<gene>
    <name evidence="1" type="ORF">H0E87_025175</name>
</gene>
<dbReference type="AlphaFoldDB" id="A0A8T2XAP6"/>
<keyword evidence="2" id="KW-1185">Reference proteome</keyword>
<dbReference type="Proteomes" id="UP000807159">
    <property type="component" value="Chromosome 14"/>
</dbReference>
<sequence>MGTQLLGHFAKHDLMILRIGPDGYLVVGSFCQDPSLLGMALLRNLVMVGLGVQQAPAAVGLAKAGSAKVGACFTKTYL</sequence>
<comment type="caution">
    <text evidence="1">The sequence shown here is derived from an EMBL/GenBank/DDBJ whole genome shotgun (WGS) entry which is preliminary data.</text>
</comment>
<name>A0A8T2XAP6_POPDE</name>
<evidence type="ECO:0000313" key="2">
    <source>
        <dbReference type="Proteomes" id="UP000807159"/>
    </source>
</evidence>
<feature type="non-terminal residue" evidence="1">
    <location>
        <position position="78"/>
    </location>
</feature>
<dbReference type="EMBL" id="JACEGQ020000014">
    <property type="protein sequence ID" value="KAH8489852.1"/>
    <property type="molecule type" value="Genomic_DNA"/>
</dbReference>
<organism evidence="1 2">
    <name type="scientific">Populus deltoides</name>
    <name type="common">Eastern poplar</name>
    <name type="synonym">Eastern cottonwood</name>
    <dbReference type="NCBI Taxonomy" id="3696"/>
    <lineage>
        <taxon>Eukaryota</taxon>
        <taxon>Viridiplantae</taxon>
        <taxon>Streptophyta</taxon>
        <taxon>Embryophyta</taxon>
        <taxon>Tracheophyta</taxon>
        <taxon>Spermatophyta</taxon>
        <taxon>Magnoliopsida</taxon>
        <taxon>eudicotyledons</taxon>
        <taxon>Gunneridae</taxon>
        <taxon>Pentapetalae</taxon>
        <taxon>rosids</taxon>
        <taxon>fabids</taxon>
        <taxon>Malpighiales</taxon>
        <taxon>Salicaceae</taxon>
        <taxon>Saliceae</taxon>
        <taxon>Populus</taxon>
    </lineage>
</organism>
<protein>
    <submittedName>
        <fullName evidence="1">Uncharacterized protein</fullName>
    </submittedName>
</protein>
<reference evidence="1" key="1">
    <citation type="journal article" date="2021" name="J. Hered.">
        <title>Genome Assembly of Salicaceae Populus deltoides (Eastern Cottonwood) I-69 Based on Nanopore Sequencing and Hi-C Technologies.</title>
        <authorList>
            <person name="Bai S."/>
            <person name="Wu H."/>
            <person name="Zhang J."/>
            <person name="Pan Z."/>
            <person name="Zhao W."/>
            <person name="Li Z."/>
            <person name="Tong C."/>
        </authorList>
    </citation>
    <scope>NUCLEOTIDE SEQUENCE</scope>
    <source>
        <tissue evidence="1">Leaf</tissue>
    </source>
</reference>
<proteinExistence type="predicted"/>
<accession>A0A8T2XAP6</accession>
<evidence type="ECO:0000313" key="1">
    <source>
        <dbReference type="EMBL" id="KAH8489852.1"/>
    </source>
</evidence>